<evidence type="ECO:0000313" key="2">
    <source>
        <dbReference type="Proteomes" id="UP000254877"/>
    </source>
</evidence>
<protein>
    <submittedName>
        <fullName evidence="1">Electron transport complex protein RnfC</fullName>
    </submittedName>
</protein>
<reference evidence="1 2" key="1">
    <citation type="submission" date="2018-06" db="EMBL/GenBank/DDBJ databases">
        <authorList>
            <consortium name="Pathogen Informatics"/>
            <person name="Doyle S."/>
        </authorList>
    </citation>
    <scope>NUCLEOTIDE SEQUENCE [LARGE SCALE GENOMIC DNA]</scope>
    <source>
        <strain evidence="1 2">NCTC7928</strain>
    </source>
</reference>
<gene>
    <name evidence="1" type="primary">rsxC</name>
    <name evidence="1" type="ORF">NCTC7928_06597</name>
</gene>
<dbReference type="AlphaFoldDB" id="A0A376LNI6"/>
<dbReference type="Proteomes" id="UP000254877">
    <property type="component" value="Unassembled WGS sequence"/>
</dbReference>
<accession>A0A376LNI6</accession>
<sequence length="88" mass="9727">MGLPEQYSPGAIFPQEKAEIAAIRQEEKRAAEPKRVSKRARLVWSAKKRLALNDIRSAAVQPAAKDKDAIAAALARVKEKQARLHSLL</sequence>
<evidence type="ECO:0000313" key="1">
    <source>
        <dbReference type="EMBL" id="STF45806.1"/>
    </source>
</evidence>
<dbReference type="EMBL" id="UGAB01000002">
    <property type="protein sequence ID" value="STF45806.1"/>
    <property type="molecule type" value="Genomic_DNA"/>
</dbReference>
<organism evidence="1 2">
    <name type="scientific">Escherichia coli</name>
    <dbReference type="NCBI Taxonomy" id="562"/>
    <lineage>
        <taxon>Bacteria</taxon>
        <taxon>Pseudomonadati</taxon>
        <taxon>Pseudomonadota</taxon>
        <taxon>Gammaproteobacteria</taxon>
        <taxon>Enterobacterales</taxon>
        <taxon>Enterobacteriaceae</taxon>
        <taxon>Escherichia</taxon>
    </lineage>
</organism>
<name>A0A376LNI6_ECOLX</name>
<proteinExistence type="predicted"/>